<dbReference type="RefSeq" id="WP_062786979.1">
    <property type="nucleotide sequence ID" value="NZ_CP157803.1"/>
</dbReference>
<proteinExistence type="predicted"/>
<evidence type="ECO:0000256" key="1">
    <source>
        <dbReference type="SAM" id="Phobius"/>
    </source>
</evidence>
<feature type="transmembrane region" description="Helical" evidence="1">
    <location>
        <begin position="38"/>
        <end position="57"/>
    </location>
</feature>
<geneLocation type="plasmid" evidence="2">
    <name>unnaned</name>
</geneLocation>
<dbReference type="AlphaFoldDB" id="A0AAU7MST6"/>
<keyword evidence="2" id="KW-0614">Plasmid</keyword>
<evidence type="ECO:0000313" key="2">
    <source>
        <dbReference type="EMBL" id="XBQ21621.1"/>
    </source>
</evidence>
<sequence>MYYMVGVMKCIIAPLFTSMVFAGLIVSPWLRDMTIWDVTFIFGAISILAGVFFGLFFHYTRGWIRALGFVLVMAYIFGMAVVNGDGRCDWPLPNGEIFTFDVFWFPFGFIFFGFVAWVCLYPREVLSIGGSVLSGVAVEALRETDRNGR</sequence>
<name>A0AAU7MST6_9GAMM</name>
<gene>
    <name evidence="2" type="ORF">ABNF92_19635</name>
</gene>
<reference evidence="2" key="1">
    <citation type="submission" date="2024-05" db="EMBL/GenBank/DDBJ databases">
        <title>Draft Genome Sequences of Flagellimonas sp. MMG031 and Marinobacter sp. MMG032 Isolated from the dinoflagellate Symbiodinium pilosum.</title>
        <authorList>
            <person name="Shikuma N.J."/>
            <person name="Farrell M.V."/>
        </authorList>
    </citation>
    <scope>NUCLEOTIDE SEQUENCE</scope>
    <source>
        <strain evidence="2">MMG032</strain>
        <plasmid evidence="2">unnaned</plasmid>
    </source>
</reference>
<keyword evidence="1" id="KW-0472">Membrane</keyword>
<accession>A0AAU7MST6</accession>
<dbReference type="EMBL" id="CP157803">
    <property type="protein sequence ID" value="XBQ21621.1"/>
    <property type="molecule type" value="Genomic_DNA"/>
</dbReference>
<protein>
    <submittedName>
        <fullName evidence="2">Uncharacterized protein</fullName>
    </submittedName>
</protein>
<keyword evidence="1" id="KW-1133">Transmembrane helix</keyword>
<organism evidence="2">
    <name type="scientific">Marinobacter sp. MMG032</name>
    <dbReference type="NCBI Taxonomy" id="3158548"/>
    <lineage>
        <taxon>Bacteria</taxon>
        <taxon>Pseudomonadati</taxon>
        <taxon>Pseudomonadota</taxon>
        <taxon>Gammaproteobacteria</taxon>
        <taxon>Pseudomonadales</taxon>
        <taxon>Marinobacteraceae</taxon>
        <taxon>Marinobacter</taxon>
    </lineage>
</organism>
<feature type="transmembrane region" description="Helical" evidence="1">
    <location>
        <begin position="64"/>
        <end position="82"/>
    </location>
</feature>
<dbReference type="KEGG" id="mamm:ABNF92_19635"/>
<feature type="transmembrane region" description="Helical" evidence="1">
    <location>
        <begin position="102"/>
        <end position="121"/>
    </location>
</feature>
<keyword evidence="1" id="KW-0812">Transmembrane</keyword>